<dbReference type="AlphaFoldDB" id="A0A4Y9NSS4"/>
<dbReference type="GO" id="GO:0005737">
    <property type="term" value="C:cytoplasm"/>
    <property type="evidence" value="ECO:0007669"/>
    <property type="project" value="UniProtKB-SubCell"/>
</dbReference>
<dbReference type="SUPFAM" id="SSF47323">
    <property type="entry name" value="Anticodon-binding domain of a subclass of class I aminoacyl-tRNA synthetases"/>
    <property type="match status" value="1"/>
</dbReference>
<evidence type="ECO:0000256" key="9">
    <source>
        <dbReference type="ARBA" id="ARBA00023146"/>
    </source>
</evidence>
<dbReference type="FunFam" id="1.10.730.10:FF:000008">
    <property type="entry name" value="Arginine--tRNA ligase"/>
    <property type="match status" value="1"/>
</dbReference>
<dbReference type="InterPro" id="IPR014729">
    <property type="entry name" value="Rossmann-like_a/b/a_fold"/>
</dbReference>
<dbReference type="Gene3D" id="3.40.50.620">
    <property type="entry name" value="HUPs"/>
    <property type="match status" value="1"/>
</dbReference>
<comment type="caution">
    <text evidence="13">The sequence shown here is derived from an EMBL/GenBank/DDBJ whole genome shotgun (WGS) entry which is preliminary data.</text>
</comment>
<dbReference type="SMART" id="SM00836">
    <property type="entry name" value="DALR_1"/>
    <property type="match status" value="1"/>
</dbReference>
<comment type="subcellular location">
    <subcellularLocation>
        <location evidence="1">Cytoplasm</location>
    </subcellularLocation>
</comment>
<evidence type="ECO:0000256" key="2">
    <source>
        <dbReference type="ARBA" id="ARBA00005594"/>
    </source>
</evidence>
<keyword evidence="6" id="KW-0547">Nucleotide-binding</keyword>
<keyword evidence="5" id="KW-0436">Ligase</keyword>
<evidence type="ECO:0000313" key="13">
    <source>
        <dbReference type="EMBL" id="TFV70387.1"/>
    </source>
</evidence>
<dbReference type="Pfam" id="PF05746">
    <property type="entry name" value="DALR_1"/>
    <property type="match status" value="1"/>
</dbReference>
<dbReference type="InterPro" id="IPR001278">
    <property type="entry name" value="Arg-tRNA-ligase"/>
</dbReference>
<evidence type="ECO:0000256" key="1">
    <source>
        <dbReference type="ARBA" id="ARBA00004496"/>
    </source>
</evidence>
<dbReference type="GO" id="GO:0004814">
    <property type="term" value="F:arginine-tRNA ligase activity"/>
    <property type="evidence" value="ECO:0007669"/>
    <property type="project" value="UniProtKB-EC"/>
</dbReference>
<keyword evidence="4" id="KW-0963">Cytoplasm</keyword>
<sequence length="221" mass="24899">MKATTSGKGSLDVKIVQLVKLLRNGEPVKMSKRSGDFVTLREVVDEVGQDAVRFMMLYRKNDAVLDFDLAKVMEQSRDNPVFYVQYGHARGHSIFRNARAEVFPELPEDTGERVAWLSESAVERLSDPVELELLKRLAIYPRMLEAAAAAHEPHRIAFYLYDLASEFHALWTKGRDLPYLRFIINNDADLTKARLAMVQGVVSVLASGLAILGVHAPNEMR</sequence>
<dbReference type="GO" id="GO:0005524">
    <property type="term" value="F:ATP binding"/>
    <property type="evidence" value="ECO:0007669"/>
    <property type="project" value="UniProtKB-KW"/>
</dbReference>
<dbReference type="EMBL" id="SPQS01000021">
    <property type="protein sequence ID" value="TFV70387.1"/>
    <property type="molecule type" value="Genomic_DNA"/>
</dbReference>
<evidence type="ECO:0000256" key="8">
    <source>
        <dbReference type="ARBA" id="ARBA00022917"/>
    </source>
</evidence>
<dbReference type="Gene3D" id="1.10.730.10">
    <property type="entry name" value="Isoleucyl-tRNA Synthetase, Domain 1"/>
    <property type="match status" value="1"/>
</dbReference>
<keyword evidence="11" id="KW-0472">Membrane</keyword>
<evidence type="ECO:0000256" key="4">
    <source>
        <dbReference type="ARBA" id="ARBA00022490"/>
    </source>
</evidence>
<keyword evidence="7" id="KW-0067">ATP-binding</keyword>
<organism evidence="13 14">
    <name type="scientific">Bradyrhizobium frederickii</name>
    <dbReference type="NCBI Taxonomy" id="2560054"/>
    <lineage>
        <taxon>Bacteria</taxon>
        <taxon>Pseudomonadati</taxon>
        <taxon>Pseudomonadota</taxon>
        <taxon>Alphaproteobacteria</taxon>
        <taxon>Hyphomicrobiales</taxon>
        <taxon>Nitrobacteraceae</taxon>
        <taxon>Bradyrhizobium</taxon>
    </lineage>
</organism>
<proteinExistence type="inferred from homology"/>
<keyword evidence="11" id="KW-1133">Transmembrane helix</keyword>
<dbReference type="InterPro" id="IPR009080">
    <property type="entry name" value="tRNAsynth_Ia_anticodon-bd"/>
</dbReference>
<reference evidence="13 14" key="1">
    <citation type="submission" date="2019-03" db="EMBL/GenBank/DDBJ databases">
        <title>Bradyrhizobium strains diversity.</title>
        <authorList>
            <person name="Urquiaga M.C.O."/>
            <person name="Hungria M."/>
            <person name="Delamuta J.R.M."/>
            <person name="Klepa M.S."/>
        </authorList>
    </citation>
    <scope>NUCLEOTIDE SEQUENCE [LARGE SCALE GENOMIC DNA]</scope>
    <source>
        <strain evidence="13 14">CNPSo 3426</strain>
    </source>
</reference>
<comment type="similarity">
    <text evidence="2">Belongs to the class-I aminoacyl-tRNA synthetase family.</text>
</comment>
<evidence type="ECO:0000259" key="12">
    <source>
        <dbReference type="SMART" id="SM00836"/>
    </source>
</evidence>
<comment type="catalytic activity">
    <reaction evidence="10">
        <text>tRNA(Arg) + L-arginine + ATP = L-arginyl-tRNA(Arg) + AMP + diphosphate</text>
        <dbReference type="Rhea" id="RHEA:20301"/>
        <dbReference type="Rhea" id="RHEA-COMP:9658"/>
        <dbReference type="Rhea" id="RHEA-COMP:9673"/>
        <dbReference type="ChEBI" id="CHEBI:30616"/>
        <dbReference type="ChEBI" id="CHEBI:32682"/>
        <dbReference type="ChEBI" id="CHEBI:33019"/>
        <dbReference type="ChEBI" id="CHEBI:78442"/>
        <dbReference type="ChEBI" id="CHEBI:78513"/>
        <dbReference type="ChEBI" id="CHEBI:456215"/>
        <dbReference type="EC" id="6.1.1.19"/>
    </reaction>
</comment>
<gene>
    <name evidence="13" type="ORF">E4K64_29790</name>
</gene>
<protein>
    <recommendedName>
        <fullName evidence="3">arginine--tRNA ligase</fullName>
        <ecNumber evidence="3">6.1.1.19</ecNumber>
    </recommendedName>
</protein>
<dbReference type="PANTHER" id="PTHR11956">
    <property type="entry name" value="ARGINYL-TRNA SYNTHETASE"/>
    <property type="match status" value="1"/>
</dbReference>
<accession>A0A4Y9NSS4</accession>
<evidence type="ECO:0000256" key="6">
    <source>
        <dbReference type="ARBA" id="ARBA00022741"/>
    </source>
</evidence>
<dbReference type="EC" id="6.1.1.19" evidence="3"/>
<evidence type="ECO:0000313" key="14">
    <source>
        <dbReference type="Proteomes" id="UP000297700"/>
    </source>
</evidence>
<feature type="transmembrane region" description="Helical" evidence="11">
    <location>
        <begin position="195"/>
        <end position="216"/>
    </location>
</feature>
<keyword evidence="8" id="KW-0648">Protein biosynthesis</keyword>
<evidence type="ECO:0000256" key="5">
    <source>
        <dbReference type="ARBA" id="ARBA00022598"/>
    </source>
</evidence>
<dbReference type="PANTHER" id="PTHR11956:SF5">
    <property type="entry name" value="ARGININE--TRNA LIGASE, CYTOPLASMIC"/>
    <property type="match status" value="1"/>
</dbReference>
<dbReference type="InterPro" id="IPR008909">
    <property type="entry name" value="DALR_anticod-bd"/>
</dbReference>
<evidence type="ECO:0000256" key="7">
    <source>
        <dbReference type="ARBA" id="ARBA00022840"/>
    </source>
</evidence>
<evidence type="ECO:0000256" key="3">
    <source>
        <dbReference type="ARBA" id="ARBA00012837"/>
    </source>
</evidence>
<keyword evidence="11" id="KW-0812">Transmembrane</keyword>
<feature type="domain" description="DALR anticodon binding" evidence="12">
    <location>
        <begin position="84"/>
        <end position="220"/>
    </location>
</feature>
<evidence type="ECO:0000256" key="11">
    <source>
        <dbReference type="SAM" id="Phobius"/>
    </source>
</evidence>
<name>A0A4Y9NSS4_9BRAD</name>
<dbReference type="SUPFAM" id="SSF52374">
    <property type="entry name" value="Nucleotidylyl transferase"/>
    <property type="match status" value="1"/>
</dbReference>
<dbReference type="Proteomes" id="UP000297700">
    <property type="component" value="Unassembled WGS sequence"/>
</dbReference>
<evidence type="ECO:0000256" key="10">
    <source>
        <dbReference type="ARBA" id="ARBA00049339"/>
    </source>
</evidence>
<dbReference type="GO" id="GO:0006420">
    <property type="term" value="P:arginyl-tRNA aminoacylation"/>
    <property type="evidence" value="ECO:0007669"/>
    <property type="project" value="InterPro"/>
</dbReference>
<keyword evidence="9" id="KW-0030">Aminoacyl-tRNA synthetase</keyword>